<keyword evidence="3" id="KW-1185">Reference proteome</keyword>
<keyword evidence="1" id="KW-1133">Transmembrane helix</keyword>
<name>A0A1J1I430_9DIPT</name>
<reference evidence="2 3" key="1">
    <citation type="submission" date="2015-04" db="EMBL/GenBank/DDBJ databases">
        <authorList>
            <person name="Syromyatnikov M.Y."/>
            <person name="Popov V.N."/>
        </authorList>
    </citation>
    <scope>NUCLEOTIDE SEQUENCE [LARGE SCALE GENOMIC DNA]</scope>
</reference>
<evidence type="ECO:0000313" key="2">
    <source>
        <dbReference type="EMBL" id="CRK95095.1"/>
    </source>
</evidence>
<accession>A0A1J1I430</accession>
<feature type="transmembrane region" description="Helical" evidence="1">
    <location>
        <begin position="52"/>
        <end position="76"/>
    </location>
</feature>
<gene>
    <name evidence="2" type="ORF">CLUMA_CG008573</name>
</gene>
<evidence type="ECO:0000256" key="1">
    <source>
        <dbReference type="SAM" id="Phobius"/>
    </source>
</evidence>
<feature type="transmembrane region" description="Helical" evidence="1">
    <location>
        <begin position="88"/>
        <end position="109"/>
    </location>
</feature>
<sequence length="166" mass="19096">MLRLEKFCWCLELETAGLINGWMSLICSIFYVIIFVICGFSLTFYNGTNEDIYVGIGLWLAAIICVGLAYICWIFIQGIKTRNPSKIMPYKICFNVEIVVTIFLLMWLILIDPESNSTWKKYSQNISHITVLGATVFLLIFEAYHYIFLDSLMEKLKDDKTSSNAV</sequence>
<keyword evidence="1" id="KW-0812">Transmembrane</keyword>
<dbReference type="Proteomes" id="UP000183832">
    <property type="component" value="Unassembled WGS sequence"/>
</dbReference>
<feature type="transmembrane region" description="Helical" evidence="1">
    <location>
        <begin position="129"/>
        <end position="149"/>
    </location>
</feature>
<organism evidence="2 3">
    <name type="scientific">Clunio marinus</name>
    <dbReference type="NCBI Taxonomy" id="568069"/>
    <lineage>
        <taxon>Eukaryota</taxon>
        <taxon>Metazoa</taxon>
        <taxon>Ecdysozoa</taxon>
        <taxon>Arthropoda</taxon>
        <taxon>Hexapoda</taxon>
        <taxon>Insecta</taxon>
        <taxon>Pterygota</taxon>
        <taxon>Neoptera</taxon>
        <taxon>Endopterygota</taxon>
        <taxon>Diptera</taxon>
        <taxon>Nematocera</taxon>
        <taxon>Chironomoidea</taxon>
        <taxon>Chironomidae</taxon>
        <taxon>Clunio</taxon>
    </lineage>
</organism>
<dbReference type="EMBL" id="CVRI01000040">
    <property type="protein sequence ID" value="CRK95095.1"/>
    <property type="molecule type" value="Genomic_DNA"/>
</dbReference>
<evidence type="ECO:0000313" key="3">
    <source>
        <dbReference type="Proteomes" id="UP000183832"/>
    </source>
</evidence>
<protein>
    <submittedName>
        <fullName evidence="2">CLUMA_CG008573, isoform A</fullName>
    </submittedName>
</protein>
<proteinExistence type="predicted"/>
<dbReference type="AlphaFoldDB" id="A0A1J1I430"/>
<keyword evidence="1" id="KW-0472">Membrane</keyword>
<feature type="transmembrane region" description="Helical" evidence="1">
    <location>
        <begin position="21"/>
        <end position="46"/>
    </location>
</feature>